<dbReference type="HAMAP" id="MF_00109">
    <property type="entry name" value="Shikimate_kinase"/>
    <property type="match status" value="1"/>
</dbReference>
<comment type="function">
    <text evidence="7">Catalyzes the specific phosphorylation of the 3-hydroxyl group of shikimic acid using ATP as a cosubstrate.</text>
</comment>
<feature type="binding site" evidence="7">
    <location>
        <position position="21"/>
    </location>
    <ligand>
        <name>Mg(2+)</name>
        <dbReference type="ChEBI" id="CHEBI:18420"/>
    </ligand>
</feature>
<keyword evidence="9" id="KW-1185">Reference proteome</keyword>
<keyword evidence="7" id="KW-0460">Magnesium</keyword>
<comment type="pathway">
    <text evidence="7">Metabolic intermediate biosynthesis; chorismate biosynthesis; chorismate from D-erythrose 4-phosphate and phosphoenolpyruvate: step 5/7.</text>
</comment>
<evidence type="ECO:0000256" key="4">
    <source>
        <dbReference type="ARBA" id="ARBA00022777"/>
    </source>
</evidence>
<reference evidence="8 9" key="1">
    <citation type="submission" date="2023-01" db="EMBL/GenBank/DDBJ databases">
        <title>Novel diversity within Roseofilum (Cyanobacteria; Desertifilaceae) from marine benthic mats with descriptions of four novel species.</title>
        <authorList>
            <person name="Wang Y."/>
            <person name="Berthold D.E."/>
            <person name="Hu J."/>
            <person name="Lefler F.W."/>
            <person name="Laughinghouse H.D. IV."/>
        </authorList>
    </citation>
    <scope>NUCLEOTIDE SEQUENCE [LARGE SCALE GENOMIC DNA]</scope>
    <source>
        <strain evidence="8 9">BLCC-M143</strain>
    </source>
</reference>
<dbReference type="Proteomes" id="UP001232992">
    <property type="component" value="Unassembled WGS sequence"/>
</dbReference>
<dbReference type="Pfam" id="PF01202">
    <property type="entry name" value="SKI"/>
    <property type="match status" value="1"/>
</dbReference>
<dbReference type="GO" id="GO:0016301">
    <property type="term" value="F:kinase activity"/>
    <property type="evidence" value="ECO:0007669"/>
    <property type="project" value="UniProtKB-KW"/>
</dbReference>
<comment type="similarity">
    <text evidence="7">Belongs to the shikimate kinase family.</text>
</comment>
<comment type="subunit">
    <text evidence="7">Monomer.</text>
</comment>
<evidence type="ECO:0000256" key="1">
    <source>
        <dbReference type="ARBA" id="ARBA00022605"/>
    </source>
</evidence>
<gene>
    <name evidence="7" type="primary">aroK</name>
    <name evidence="8" type="ORF">PMH09_18600</name>
</gene>
<feature type="binding site" evidence="7">
    <location>
        <position position="141"/>
    </location>
    <ligand>
        <name>substrate</name>
    </ligand>
</feature>
<feature type="binding site" evidence="7">
    <location>
        <position position="85"/>
    </location>
    <ligand>
        <name>substrate</name>
    </ligand>
</feature>
<comment type="catalytic activity">
    <reaction evidence="7">
        <text>shikimate + ATP = 3-phosphoshikimate + ADP + H(+)</text>
        <dbReference type="Rhea" id="RHEA:13121"/>
        <dbReference type="ChEBI" id="CHEBI:15378"/>
        <dbReference type="ChEBI" id="CHEBI:30616"/>
        <dbReference type="ChEBI" id="CHEBI:36208"/>
        <dbReference type="ChEBI" id="CHEBI:145989"/>
        <dbReference type="ChEBI" id="CHEBI:456216"/>
        <dbReference type="EC" id="2.7.1.71"/>
    </reaction>
</comment>
<keyword evidence="5 7" id="KW-0067">ATP-binding</keyword>
<evidence type="ECO:0000313" key="8">
    <source>
        <dbReference type="EMBL" id="MDJ1185202.1"/>
    </source>
</evidence>
<feature type="binding site" evidence="7">
    <location>
        <position position="39"/>
    </location>
    <ligand>
        <name>substrate</name>
    </ligand>
</feature>
<keyword evidence="7" id="KW-0963">Cytoplasm</keyword>
<comment type="caution">
    <text evidence="7">Lacks conserved residue(s) required for the propagation of feature annotation.</text>
</comment>
<keyword evidence="1 7" id="KW-0028">Amino-acid biosynthesis</keyword>
<evidence type="ECO:0000313" key="9">
    <source>
        <dbReference type="Proteomes" id="UP001232992"/>
    </source>
</evidence>
<feature type="binding site" evidence="7">
    <location>
        <position position="122"/>
    </location>
    <ligand>
        <name>ATP</name>
        <dbReference type="ChEBI" id="CHEBI:30616"/>
    </ligand>
</feature>
<dbReference type="EC" id="2.7.1.71" evidence="7"/>
<accession>A0ABT7C178</accession>
<dbReference type="SUPFAM" id="SSF52540">
    <property type="entry name" value="P-loop containing nucleoside triphosphate hydrolases"/>
    <property type="match status" value="1"/>
</dbReference>
<dbReference type="PRINTS" id="PR01100">
    <property type="entry name" value="SHIKIMTKNASE"/>
</dbReference>
<dbReference type="InterPro" id="IPR031322">
    <property type="entry name" value="Shikimate/glucono_kinase"/>
</dbReference>
<evidence type="ECO:0000256" key="6">
    <source>
        <dbReference type="ARBA" id="ARBA00023141"/>
    </source>
</evidence>
<proteinExistence type="inferred from homology"/>
<feature type="binding site" evidence="7">
    <location>
        <position position="63"/>
    </location>
    <ligand>
        <name>substrate</name>
    </ligand>
</feature>
<keyword evidence="2 7" id="KW-0808">Transferase</keyword>
<keyword evidence="4 7" id="KW-0418">Kinase</keyword>
<organism evidence="8 9">
    <name type="scientific">Roseofilum casamattae BLCC-M143</name>
    <dbReference type="NCBI Taxonomy" id="3022442"/>
    <lineage>
        <taxon>Bacteria</taxon>
        <taxon>Bacillati</taxon>
        <taxon>Cyanobacteriota</taxon>
        <taxon>Cyanophyceae</taxon>
        <taxon>Desertifilales</taxon>
        <taxon>Desertifilaceae</taxon>
        <taxon>Roseofilum</taxon>
        <taxon>Roseofilum casamattae</taxon>
    </lineage>
</organism>
<sequence>MSHPLQNCSLFLIGMMGVGKTTVGQELAKQLNYRFFDTDNLIERVAGKPIPEIFATDGEEAFRKLESQVLGQLSAQTRSTIATGGGIILKAENWSYLRHGIVVWLDIPAPVLYHRLGADSSRPLLQTPDPLQTLQELCDRRRSLYAQADLHLTLSGAEPPEQVAEQILNELPKILKPKSKANTHLN</sequence>
<evidence type="ECO:0000256" key="5">
    <source>
        <dbReference type="ARBA" id="ARBA00022840"/>
    </source>
</evidence>
<keyword evidence="7" id="KW-0479">Metal-binding</keyword>
<keyword evidence="6 7" id="KW-0057">Aromatic amino acid biosynthesis</keyword>
<comment type="subcellular location">
    <subcellularLocation>
        <location evidence="7">Cytoplasm</location>
    </subcellularLocation>
</comment>
<feature type="binding site" evidence="7">
    <location>
        <begin position="17"/>
        <end position="22"/>
    </location>
    <ligand>
        <name>ATP</name>
        <dbReference type="ChEBI" id="CHEBI:30616"/>
    </ligand>
</feature>
<dbReference type="InterPro" id="IPR027417">
    <property type="entry name" value="P-loop_NTPase"/>
</dbReference>
<dbReference type="InterPro" id="IPR000623">
    <property type="entry name" value="Shikimate_kinase/TSH1"/>
</dbReference>
<dbReference type="RefSeq" id="WP_283759849.1">
    <property type="nucleotide sequence ID" value="NZ_JAQOSQ010000028.1"/>
</dbReference>
<comment type="caution">
    <text evidence="8">The sequence shown here is derived from an EMBL/GenBank/DDBJ whole genome shotgun (WGS) entry which is preliminary data.</text>
</comment>
<evidence type="ECO:0000256" key="7">
    <source>
        <dbReference type="HAMAP-Rule" id="MF_00109"/>
    </source>
</evidence>
<keyword evidence="3 7" id="KW-0547">Nucleotide-binding</keyword>
<evidence type="ECO:0000256" key="3">
    <source>
        <dbReference type="ARBA" id="ARBA00022741"/>
    </source>
</evidence>
<comment type="cofactor">
    <cofactor evidence="7">
        <name>Mg(2+)</name>
        <dbReference type="ChEBI" id="CHEBI:18420"/>
    </cofactor>
    <text evidence="7">Binds 1 Mg(2+) ion per subunit.</text>
</comment>
<protein>
    <recommendedName>
        <fullName evidence="7">Shikimate kinase</fullName>
        <shortName evidence="7">SK</shortName>
        <ecNumber evidence="7">2.7.1.71</ecNumber>
    </recommendedName>
</protein>
<dbReference type="PANTHER" id="PTHR21087:SF16">
    <property type="entry name" value="SHIKIMATE KINASE 1, CHLOROPLASTIC"/>
    <property type="match status" value="1"/>
</dbReference>
<dbReference type="Gene3D" id="3.40.50.300">
    <property type="entry name" value="P-loop containing nucleotide triphosphate hydrolases"/>
    <property type="match status" value="1"/>
</dbReference>
<dbReference type="EMBL" id="JAQOSQ010000028">
    <property type="protein sequence ID" value="MDJ1185202.1"/>
    <property type="molecule type" value="Genomic_DNA"/>
</dbReference>
<dbReference type="CDD" id="cd00464">
    <property type="entry name" value="SK"/>
    <property type="match status" value="1"/>
</dbReference>
<evidence type="ECO:0000256" key="2">
    <source>
        <dbReference type="ARBA" id="ARBA00022679"/>
    </source>
</evidence>
<name>A0ABT7C178_9CYAN</name>
<dbReference type="PANTHER" id="PTHR21087">
    <property type="entry name" value="SHIKIMATE KINASE"/>
    <property type="match status" value="1"/>
</dbReference>